<protein>
    <submittedName>
        <fullName evidence="1">Uncharacterized protein</fullName>
    </submittedName>
</protein>
<dbReference type="AlphaFoldDB" id="A0A9P9L360"/>
<dbReference type="Proteomes" id="UP000736672">
    <property type="component" value="Unassembled WGS sequence"/>
</dbReference>
<comment type="caution">
    <text evidence="1">The sequence shown here is derived from an EMBL/GenBank/DDBJ whole genome shotgun (WGS) entry which is preliminary data.</text>
</comment>
<dbReference type="EMBL" id="JAGTJS010000002">
    <property type="protein sequence ID" value="KAH7273388.1"/>
    <property type="molecule type" value="Genomic_DNA"/>
</dbReference>
<name>A0A9P9L360_FUSSL</name>
<accession>A0A9P9L360</accession>
<sequence length="218" mass="23799">MTRADAMQRLPTVDSIRKLITGTDTAYHISCVGVTLSTLSHLTGQTVEMASTLLSTVFSKSVADNGEMPLSLMSSDIVQVSQVKSSLVPDDIHALPPIRLEISAIGTAEWGHVTDKSGSQHGPMYGGKAPHGKSYYPLPKSWISQKAISLSTEILRSLQKDHLINGDTWTPILQHSPRRSSIQNLIKHRTMGENHLMTSEPPSQQSTIISCRAFSSIR</sequence>
<proteinExistence type="predicted"/>
<gene>
    <name evidence="1" type="ORF">B0J15DRAFT_98750</name>
</gene>
<keyword evidence="2" id="KW-1185">Reference proteome</keyword>
<reference evidence="1" key="1">
    <citation type="journal article" date="2021" name="Nat. Commun.">
        <title>Genetic determinants of endophytism in the Arabidopsis root mycobiome.</title>
        <authorList>
            <person name="Mesny F."/>
            <person name="Miyauchi S."/>
            <person name="Thiergart T."/>
            <person name="Pickel B."/>
            <person name="Atanasova L."/>
            <person name="Karlsson M."/>
            <person name="Huettel B."/>
            <person name="Barry K.W."/>
            <person name="Haridas S."/>
            <person name="Chen C."/>
            <person name="Bauer D."/>
            <person name="Andreopoulos W."/>
            <person name="Pangilinan J."/>
            <person name="LaButti K."/>
            <person name="Riley R."/>
            <person name="Lipzen A."/>
            <person name="Clum A."/>
            <person name="Drula E."/>
            <person name="Henrissat B."/>
            <person name="Kohler A."/>
            <person name="Grigoriev I.V."/>
            <person name="Martin F.M."/>
            <person name="Hacquard S."/>
        </authorList>
    </citation>
    <scope>NUCLEOTIDE SEQUENCE</scope>
    <source>
        <strain evidence="1">FSSC 5 MPI-SDFR-AT-0091</strain>
    </source>
</reference>
<evidence type="ECO:0000313" key="2">
    <source>
        <dbReference type="Proteomes" id="UP000736672"/>
    </source>
</evidence>
<organism evidence="1 2">
    <name type="scientific">Fusarium solani</name>
    <name type="common">Filamentous fungus</name>
    <dbReference type="NCBI Taxonomy" id="169388"/>
    <lineage>
        <taxon>Eukaryota</taxon>
        <taxon>Fungi</taxon>
        <taxon>Dikarya</taxon>
        <taxon>Ascomycota</taxon>
        <taxon>Pezizomycotina</taxon>
        <taxon>Sordariomycetes</taxon>
        <taxon>Hypocreomycetidae</taxon>
        <taxon>Hypocreales</taxon>
        <taxon>Nectriaceae</taxon>
        <taxon>Fusarium</taxon>
        <taxon>Fusarium solani species complex</taxon>
    </lineage>
</organism>
<evidence type="ECO:0000313" key="1">
    <source>
        <dbReference type="EMBL" id="KAH7273388.1"/>
    </source>
</evidence>